<dbReference type="PANTHER" id="PTHR31569:SF4">
    <property type="entry name" value="SWIM-TYPE DOMAIN-CONTAINING PROTEIN"/>
    <property type="match status" value="1"/>
</dbReference>
<evidence type="ECO:0000256" key="1">
    <source>
        <dbReference type="SAM" id="MobiDB-lite"/>
    </source>
</evidence>
<evidence type="ECO:0000313" key="3">
    <source>
        <dbReference type="EMBL" id="KAK3757536.1"/>
    </source>
</evidence>
<evidence type="ECO:0000259" key="2">
    <source>
        <dbReference type="Pfam" id="PF21599"/>
    </source>
</evidence>
<feature type="region of interest" description="Disordered" evidence="1">
    <location>
        <begin position="438"/>
        <end position="508"/>
    </location>
</feature>
<feature type="compositionally biased region" description="Low complexity" evidence="1">
    <location>
        <begin position="795"/>
        <end position="809"/>
    </location>
</feature>
<feature type="region of interest" description="Disordered" evidence="1">
    <location>
        <begin position="779"/>
        <end position="809"/>
    </location>
</feature>
<feature type="domain" description="ZSWIM3 N-terminal" evidence="2">
    <location>
        <begin position="5"/>
        <end position="116"/>
    </location>
</feature>
<dbReference type="PANTHER" id="PTHR31569">
    <property type="entry name" value="SWIM-TYPE DOMAIN-CONTAINING PROTEIN"/>
    <property type="match status" value="1"/>
</dbReference>
<organism evidence="3 4">
    <name type="scientific">Elysia crispata</name>
    <name type="common">lettuce slug</name>
    <dbReference type="NCBI Taxonomy" id="231223"/>
    <lineage>
        <taxon>Eukaryota</taxon>
        <taxon>Metazoa</taxon>
        <taxon>Spiralia</taxon>
        <taxon>Lophotrochozoa</taxon>
        <taxon>Mollusca</taxon>
        <taxon>Gastropoda</taxon>
        <taxon>Heterobranchia</taxon>
        <taxon>Euthyneura</taxon>
        <taxon>Panpulmonata</taxon>
        <taxon>Sacoglossa</taxon>
        <taxon>Placobranchoidea</taxon>
        <taxon>Plakobranchidae</taxon>
        <taxon>Elysia</taxon>
    </lineage>
</organism>
<feature type="compositionally biased region" description="Basic residues" evidence="1">
    <location>
        <begin position="465"/>
        <end position="474"/>
    </location>
</feature>
<dbReference type="InterPro" id="IPR048325">
    <property type="entry name" value="ZSWIM3_N"/>
</dbReference>
<dbReference type="InterPro" id="IPR052579">
    <property type="entry name" value="Zinc_finger_SWIM"/>
</dbReference>
<proteinExistence type="predicted"/>
<dbReference type="EMBL" id="JAWDGP010005359">
    <property type="protein sequence ID" value="KAK3757536.1"/>
    <property type="molecule type" value="Genomic_DNA"/>
</dbReference>
<feature type="region of interest" description="Disordered" evidence="1">
    <location>
        <begin position="202"/>
        <end position="221"/>
    </location>
</feature>
<dbReference type="Proteomes" id="UP001283361">
    <property type="component" value="Unassembled WGS sequence"/>
</dbReference>
<comment type="caution">
    <text evidence="3">The sequence shown here is derived from an EMBL/GenBank/DDBJ whole genome shotgun (WGS) entry which is preliminary data.</text>
</comment>
<accession>A0AAE0YVR6</accession>
<dbReference type="AlphaFoldDB" id="A0AAE0YVR6"/>
<sequence>MPLRMEPGQVYKTWADFRDALDAHCDENKCLFNISNAKTVEQANRALKKRPFFDIALKYASCILVCKHYGSYTSSSKGARPNQRTYKTNCKAYINVSACRKENYLIIRDSCHLHTHPCIDEIYCTYPEVRRMTKDEKKIVGTLMELGVPSSQIKSAVGRHVTPKDLQNARTHVKAIKHVLKVEESGSMSNIPGTMLEIEEADKSASKLLQPSDDSSGGEDGKILREVVSSVDTGDSHSYIVSVGGLQETIHDGVDVEDSGGDRGEGAVLDSGGLSGLLAAAGINSDSVVVTMNSQAQVKEEDTSIAENNSAYTVTLCLPGGDVSKKGNNLQELLKGLPLGKIVSKISSNVMLPEKDKPSQDETSSENYKLCVECKTYISPLDPHDHCLSCLGPEHIQEENCEHCKAMSPEQFNIRRKKMVALRMKALKALQQKRKLEEMQKHERLNQTSDEPVDSDPDYGENGQRRSKRVRKPKSFGPDVSIEHFGPKRKAGPVSSEDSDSNLGSVIKTEPLHDYADGLLSSESEENVSHSRERFAHILSQTAVFDDVVCSELDNGVMTYSPGQDIVKDFHRLVRTPDLPAVPPSLLHKYKLDPKFEAEFCSPLELVRGSPELNEPVMDILNKGLRKLAVNAATNTRLAVYDKLFTRLGVGMADEALSILTELYGKVTQVTEISQEDLTSNLQTAVDTIQALKDVLEELGVMSTDAAQTAAYQRSISLQSLSNARARSLLRAKLTVKDTALPRKAKFTPFSTKKLSVCAPTPESRVETTHTQQELTFTQEDMEVPSSSTATPSVESLSSAQTETSSSAEATEMSIMSMAGPHSTIEVATEQESSFINMENKIYSVTPMTISNELFQTLNNSKESTIENVGW</sequence>
<name>A0AAE0YVR6_9GAST</name>
<protein>
    <recommendedName>
        <fullName evidence="2">ZSWIM3 N-terminal domain-containing protein</fullName>
    </recommendedName>
</protein>
<keyword evidence="4" id="KW-1185">Reference proteome</keyword>
<feature type="compositionally biased region" description="Polar residues" evidence="1">
    <location>
        <begin position="779"/>
        <end position="794"/>
    </location>
</feature>
<gene>
    <name evidence="3" type="ORF">RRG08_032704</name>
</gene>
<evidence type="ECO:0000313" key="4">
    <source>
        <dbReference type="Proteomes" id="UP001283361"/>
    </source>
</evidence>
<reference evidence="3" key="1">
    <citation type="journal article" date="2023" name="G3 (Bethesda)">
        <title>A reference genome for the long-term kleptoplast-retaining sea slug Elysia crispata morphotype clarki.</title>
        <authorList>
            <person name="Eastman K.E."/>
            <person name="Pendleton A.L."/>
            <person name="Shaikh M.A."/>
            <person name="Suttiyut T."/>
            <person name="Ogas R."/>
            <person name="Tomko P."/>
            <person name="Gavelis G."/>
            <person name="Widhalm J.R."/>
            <person name="Wisecaver J.H."/>
        </authorList>
    </citation>
    <scope>NUCLEOTIDE SEQUENCE</scope>
    <source>
        <strain evidence="3">ECLA1</strain>
    </source>
</reference>
<dbReference type="Pfam" id="PF21599">
    <property type="entry name" value="ZSWIM3_N"/>
    <property type="match status" value="1"/>
</dbReference>